<feature type="transmembrane region" description="Helical" evidence="7">
    <location>
        <begin position="350"/>
        <end position="370"/>
    </location>
</feature>
<keyword evidence="10" id="KW-1185">Reference proteome</keyword>
<feature type="transmembrane region" description="Helical" evidence="7">
    <location>
        <begin position="145"/>
        <end position="174"/>
    </location>
</feature>
<feature type="transmembrane region" description="Helical" evidence="7">
    <location>
        <begin position="257"/>
        <end position="279"/>
    </location>
</feature>
<dbReference type="GO" id="GO:0016020">
    <property type="term" value="C:membrane"/>
    <property type="evidence" value="ECO:0007669"/>
    <property type="project" value="UniProtKB-SubCell"/>
</dbReference>
<comment type="subcellular location">
    <subcellularLocation>
        <location evidence="1">Membrane</location>
        <topology evidence="1">Multi-pass membrane protein</topology>
    </subcellularLocation>
</comment>
<evidence type="ECO:0000313" key="10">
    <source>
        <dbReference type="Proteomes" id="UP000265515"/>
    </source>
</evidence>
<feature type="transmembrane region" description="Helical" evidence="7">
    <location>
        <begin position="180"/>
        <end position="200"/>
    </location>
</feature>
<dbReference type="AlphaFoldDB" id="A0A388JVB1"/>
<dbReference type="InterPro" id="IPR011701">
    <property type="entry name" value="MFS"/>
</dbReference>
<dbReference type="InterPro" id="IPR020846">
    <property type="entry name" value="MFS_dom"/>
</dbReference>
<evidence type="ECO:0000256" key="7">
    <source>
        <dbReference type="SAM" id="Phobius"/>
    </source>
</evidence>
<reference evidence="9 10" key="1">
    <citation type="journal article" date="2018" name="Cell">
        <title>The Chara Genome: Secondary Complexity and Implications for Plant Terrestrialization.</title>
        <authorList>
            <person name="Nishiyama T."/>
            <person name="Sakayama H."/>
            <person name="Vries J.D."/>
            <person name="Buschmann H."/>
            <person name="Saint-Marcoux D."/>
            <person name="Ullrich K.K."/>
            <person name="Haas F.B."/>
            <person name="Vanderstraeten L."/>
            <person name="Becker D."/>
            <person name="Lang D."/>
            <person name="Vosolsobe S."/>
            <person name="Rombauts S."/>
            <person name="Wilhelmsson P.K.I."/>
            <person name="Janitza P."/>
            <person name="Kern R."/>
            <person name="Heyl A."/>
            <person name="Rumpler F."/>
            <person name="Villalobos L.I.A.C."/>
            <person name="Clay J.M."/>
            <person name="Skokan R."/>
            <person name="Toyoda A."/>
            <person name="Suzuki Y."/>
            <person name="Kagoshima H."/>
            <person name="Schijlen E."/>
            <person name="Tajeshwar N."/>
            <person name="Catarino B."/>
            <person name="Hetherington A.J."/>
            <person name="Saltykova A."/>
            <person name="Bonnot C."/>
            <person name="Breuninger H."/>
            <person name="Symeonidi A."/>
            <person name="Radhakrishnan G.V."/>
            <person name="Van Nieuwerburgh F."/>
            <person name="Deforce D."/>
            <person name="Chang C."/>
            <person name="Karol K.G."/>
            <person name="Hedrich R."/>
            <person name="Ulvskov P."/>
            <person name="Glockner G."/>
            <person name="Delwiche C.F."/>
            <person name="Petrasek J."/>
            <person name="Van de Peer Y."/>
            <person name="Friml J."/>
            <person name="Beilby M."/>
            <person name="Dolan L."/>
            <person name="Kohara Y."/>
            <person name="Sugano S."/>
            <person name="Fujiyama A."/>
            <person name="Delaux P.-M."/>
            <person name="Quint M."/>
            <person name="TheiBen G."/>
            <person name="Hagemann M."/>
            <person name="Harholt J."/>
            <person name="Dunand C."/>
            <person name="Zachgo S."/>
            <person name="Langdale J."/>
            <person name="Maumus F."/>
            <person name="Straeten D.V.D."/>
            <person name="Gould S.B."/>
            <person name="Rensing S.A."/>
        </authorList>
    </citation>
    <scope>NUCLEOTIDE SEQUENCE [LARGE SCALE GENOMIC DNA]</scope>
    <source>
        <strain evidence="9 10">S276</strain>
    </source>
</reference>
<proteinExistence type="inferred from homology"/>
<dbReference type="InterPro" id="IPR044770">
    <property type="entry name" value="MFS_spinster-like"/>
</dbReference>
<keyword evidence="5 7" id="KW-0472">Membrane</keyword>
<feature type="transmembrane region" description="Helical" evidence="7">
    <location>
        <begin position="111"/>
        <end position="133"/>
    </location>
</feature>
<dbReference type="Proteomes" id="UP000265515">
    <property type="component" value="Unassembled WGS sequence"/>
</dbReference>
<dbReference type="Gramene" id="GBG61652">
    <property type="protein sequence ID" value="GBG61652"/>
    <property type="gene ID" value="CBR_g22448"/>
</dbReference>
<evidence type="ECO:0000256" key="2">
    <source>
        <dbReference type="ARBA" id="ARBA00022448"/>
    </source>
</evidence>
<dbReference type="OMA" id="NSPNWFA"/>
<feature type="transmembrane region" description="Helical" evidence="7">
    <location>
        <begin position="291"/>
        <end position="311"/>
    </location>
</feature>
<keyword evidence="2" id="KW-0813">Transport</keyword>
<dbReference type="Gene3D" id="1.20.1250.20">
    <property type="entry name" value="MFS general substrate transporter like domains"/>
    <property type="match status" value="2"/>
</dbReference>
<feature type="domain" description="Major facilitator superfamily (MFS) profile" evidence="8">
    <location>
        <begin position="20"/>
        <end position="454"/>
    </location>
</feature>
<feature type="transmembrane region" description="Helical" evidence="7">
    <location>
        <begin position="85"/>
        <end position="105"/>
    </location>
</feature>
<evidence type="ECO:0000256" key="4">
    <source>
        <dbReference type="ARBA" id="ARBA00022989"/>
    </source>
</evidence>
<dbReference type="GO" id="GO:0022857">
    <property type="term" value="F:transmembrane transporter activity"/>
    <property type="evidence" value="ECO:0007669"/>
    <property type="project" value="InterPro"/>
</dbReference>
<comment type="caution">
    <text evidence="9">The sequence shown here is derived from an EMBL/GenBank/DDBJ whole genome shotgun (WGS) entry which is preliminary data.</text>
</comment>
<protein>
    <recommendedName>
        <fullName evidence="8">Major facilitator superfamily (MFS) profile domain-containing protein</fullName>
    </recommendedName>
</protein>
<comment type="similarity">
    <text evidence="6">Belongs to the major facilitator superfamily. Spinster (TC 2.A.1.49) family.</text>
</comment>
<organism evidence="9 10">
    <name type="scientific">Chara braunii</name>
    <name type="common">Braun's stonewort</name>
    <dbReference type="NCBI Taxonomy" id="69332"/>
    <lineage>
        <taxon>Eukaryota</taxon>
        <taxon>Viridiplantae</taxon>
        <taxon>Streptophyta</taxon>
        <taxon>Charophyceae</taxon>
        <taxon>Charales</taxon>
        <taxon>Characeae</taxon>
        <taxon>Chara</taxon>
    </lineage>
</organism>
<keyword evidence="3 7" id="KW-0812">Transmembrane</keyword>
<dbReference type="PANTHER" id="PTHR23505:SF78">
    <property type="entry name" value="MAJOR FACILITATOR SUPERFAMILY PROTEIN"/>
    <property type="match status" value="1"/>
</dbReference>
<dbReference type="InterPro" id="IPR036259">
    <property type="entry name" value="MFS_trans_sf"/>
</dbReference>
<dbReference type="OrthoDB" id="440755at2759"/>
<feature type="transmembrane region" description="Helical" evidence="7">
    <location>
        <begin position="391"/>
        <end position="412"/>
    </location>
</feature>
<sequence>MKRDKLPVSTSSAAALLRRSVAIVSLAAIMERADEALIPAVYREVAVAFNVSPSQLGFLTFVRAFVQAASSPFAGVLASRYDRGLVIALGTLSWALSTLAVGLASSYAQCVFWRAVNGVGLSIVVPAIQSFIADSHVESARGAAFGWLGMISSGGSVVGGMAATYLAGFVFFGLPGWRCGFMLMAVLSSIVAWLVHVFVVDPRSVQSSSSSMGGGDLIRKPNVRGGGGGGGSIGSWLTSGKAWAGARQVVRVPTFQLIIAQGVIGSIPWMAMVFLTFWLELIGFSHGQTAMLQGTFAVACGFGSFIGGSVGDRAAAMTPLGRIYCAQFSAGMGVPFSVLLFCLLPRSTDYFFVFQFVFILMGLTVSWNAACANNPIFSEVVPIHLRTMIYAMDRAFEGAVSAIAAPMVGLISEKVFGFKQERTVGDDDAANATALSNGLVVGMAIPWLLCSMTYVGLYWTYRRDKERAAVQWAEYAVTPSTDRGEREDHHVEEEGGLLLQVDDGQVPLSPVIELVPSRRRD</sequence>
<evidence type="ECO:0000259" key="8">
    <source>
        <dbReference type="PROSITE" id="PS50850"/>
    </source>
</evidence>
<feature type="transmembrane region" description="Helical" evidence="7">
    <location>
        <begin position="323"/>
        <end position="344"/>
    </location>
</feature>
<dbReference type="CDD" id="cd17328">
    <property type="entry name" value="MFS_spinster_like"/>
    <property type="match status" value="1"/>
</dbReference>
<dbReference type="SUPFAM" id="SSF103473">
    <property type="entry name" value="MFS general substrate transporter"/>
    <property type="match status" value="1"/>
</dbReference>
<evidence type="ECO:0000256" key="1">
    <source>
        <dbReference type="ARBA" id="ARBA00004141"/>
    </source>
</evidence>
<evidence type="ECO:0000256" key="6">
    <source>
        <dbReference type="ARBA" id="ARBA00024338"/>
    </source>
</evidence>
<name>A0A388JVB1_CHABU</name>
<accession>A0A388JVB1</accession>
<evidence type="ECO:0000313" key="9">
    <source>
        <dbReference type="EMBL" id="GBG61652.1"/>
    </source>
</evidence>
<gene>
    <name evidence="9" type="ORF">CBR_g22448</name>
</gene>
<dbReference type="PANTHER" id="PTHR23505">
    <property type="entry name" value="SPINSTER"/>
    <property type="match status" value="1"/>
</dbReference>
<keyword evidence="4 7" id="KW-1133">Transmembrane helix</keyword>
<dbReference type="STRING" id="69332.A0A388JVB1"/>
<dbReference type="Pfam" id="PF07690">
    <property type="entry name" value="MFS_1"/>
    <property type="match status" value="1"/>
</dbReference>
<evidence type="ECO:0000256" key="5">
    <source>
        <dbReference type="ARBA" id="ARBA00023136"/>
    </source>
</evidence>
<dbReference type="PROSITE" id="PS50850">
    <property type="entry name" value="MFS"/>
    <property type="match status" value="1"/>
</dbReference>
<dbReference type="EMBL" id="BFEA01000021">
    <property type="protein sequence ID" value="GBG61652.1"/>
    <property type="molecule type" value="Genomic_DNA"/>
</dbReference>
<evidence type="ECO:0000256" key="3">
    <source>
        <dbReference type="ARBA" id="ARBA00022692"/>
    </source>
</evidence>
<feature type="transmembrane region" description="Helical" evidence="7">
    <location>
        <begin position="432"/>
        <end position="457"/>
    </location>
</feature>